<dbReference type="SUPFAM" id="SSF52833">
    <property type="entry name" value="Thioredoxin-like"/>
    <property type="match status" value="1"/>
</dbReference>
<accession>A0ABW6X7W3</accession>
<dbReference type="InterPro" id="IPR013766">
    <property type="entry name" value="Thioredoxin_domain"/>
</dbReference>
<reference evidence="2 3" key="1">
    <citation type="submission" date="2024-10" db="EMBL/GenBank/DDBJ databases">
        <title>The Natural Products Discovery Center: Release of the First 8490 Sequenced Strains for Exploring Actinobacteria Biosynthetic Diversity.</title>
        <authorList>
            <person name="Kalkreuter E."/>
            <person name="Kautsar S.A."/>
            <person name="Yang D."/>
            <person name="Bader C.D."/>
            <person name="Teijaro C.N."/>
            <person name="Fluegel L."/>
            <person name="Davis C.M."/>
            <person name="Simpson J.R."/>
            <person name="Lauterbach L."/>
            <person name="Steele A.D."/>
            <person name="Gui C."/>
            <person name="Meng S."/>
            <person name="Li G."/>
            <person name="Viehrig K."/>
            <person name="Ye F."/>
            <person name="Su P."/>
            <person name="Kiefer A.F."/>
            <person name="Nichols A."/>
            <person name="Cepeda A.J."/>
            <person name="Yan W."/>
            <person name="Fan B."/>
            <person name="Jiang Y."/>
            <person name="Adhikari A."/>
            <person name="Zheng C.-J."/>
            <person name="Schuster L."/>
            <person name="Cowan T.M."/>
            <person name="Smanski M.J."/>
            <person name="Chevrette M.G."/>
            <person name="De Carvalho L.P.S."/>
            <person name="Shen B."/>
        </authorList>
    </citation>
    <scope>NUCLEOTIDE SEQUENCE [LARGE SCALE GENOMIC DNA]</scope>
    <source>
        <strain evidence="2 3">NPDC012540</strain>
    </source>
</reference>
<dbReference type="InterPro" id="IPR036249">
    <property type="entry name" value="Thioredoxin-like_sf"/>
</dbReference>
<dbReference type="InterPro" id="IPR000866">
    <property type="entry name" value="AhpC/TSA"/>
</dbReference>
<name>A0ABW6X7W3_9ACTN</name>
<evidence type="ECO:0000313" key="2">
    <source>
        <dbReference type="EMBL" id="MFF5897122.1"/>
    </source>
</evidence>
<organism evidence="2 3">
    <name type="scientific">Streptomyces argenteolus</name>
    <dbReference type="NCBI Taxonomy" id="67274"/>
    <lineage>
        <taxon>Bacteria</taxon>
        <taxon>Bacillati</taxon>
        <taxon>Actinomycetota</taxon>
        <taxon>Actinomycetes</taxon>
        <taxon>Kitasatosporales</taxon>
        <taxon>Streptomycetaceae</taxon>
        <taxon>Streptomyces</taxon>
    </lineage>
</organism>
<evidence type="ECO:0000259" key="1">
    <source>
        <dbReference type="PROSITE" id="PS51352"/>
    </source>
</evidence>
<keyword evidence="3" id="KW-1185">Reference proteome</keyword>
<comment type="caution">
    <text evidence="2">The sequence shown here is derived from an EMBL/GenBank/DDBJ whole genome shotgun (WGS) entry which is preliminary data.</text>
</comment>
<evidence type="ECO:0000313" key="3">
    <source>
        <dbReference type="Proteomes" id="UP001602322"/>
    </source>
</evidence>
<dbReference type="CDD" id="cd02970">
    <property type="entry name" value="PRX_like2"/>
    <property type="match status" value="1"/>
</dbReference>
<protein>
    <submittedName>
        <fullName evidence="2">Peroxiredoxin-like family protein</fullName>
    </submittedName>
</protein>
<sequence>MLKTRRPAPALDVPLTTGGRWVLADQRPSTFSLVVFYRGVHCPMCRAHVTELDAHADKLAELGVTSVLAVSGDDRGRAERAVEEWGITRVPIGYDLGRDAMRAWDLPVSKAIKEGQPNEFSEPGLFLVRPDTTLYAAVQTSMPFLRPHLDEVVETVRWINENDYPARGEL</sequence>
<dbReference type="Gene3D" id="3.40.30.10">
    <property type="entry name" value="Glutaredoxin"/>
    <property type="match status" value="1"/>
</dbReference>
<feature type="domain" description="Thioredoxin" evidence="1">
    <location>
        <begin position="2"/>
        <end position="161"/>
    </location>
</feature>
<proteinExistence type="predicted"/>
<dbReference type="EMBL" id="JBIBEG010000003">
    <property type="protein sequence ID" value="MFF5897122.1"/>
    <property type="molecule type" value="Genomic_DNA"/>
</dbReference>
<dbReference type="RefSeq" id="WP_167526168.1">
    <property type="nucleotide sequence ID" value="NZ_JBIBEG010000003.1"/>
</dbReference>
<dbReference type="Pfam" id="PF00578">
    <property type="entry name" value="AhpC-TSA"/>
    <property type="match status" value="1"/>
</dbReference>
<dbReference type="Proteomes" id="UP001602322">
    <property type="component" value="Unassembled WGS sequence"/>
</dbReference>
<gene>
    <name evidence="2" type="ORF">ACFY8O_14475</name>
</gene>
<dbReference type="PROSITE" id="PS51352">
    <property type="entry name" value="THIOREDOXIN_2"/>
    <property type="match status" value="1"/>
</dbReference>